<evidence type="ECO:0000256" key="2">
    <source>
        <dbReference type="SAM" id="MobiDB-lite"/>
    </source>
</evidence>
<evidence type="ECO:0000256" key="1">
    <source>
        <dbReference type="SAM" id="Coils"/>
    </source>
</evidence>
<feature type="coiled-coil region" evidence="1">
    <location>
        <begin position="485"/>
        <end position="526"/>
    </location>
</feature>
<protein>
    <submittedName>
        <fullName evidence="3">Uncharacterized protein</fullName>
    </submittedName>
</protein>
<feature type="compositionally biased region" description="Gly residues" evidence="2">
    <location>
        <begin position="122"/>
        <end position="131"/>
    </location>
</feature>
<gene>
    <name evidence="3" type="ORF">FHU37_004135</name>
</gene>
<reference evidence="3 4" key="1">
    <citation type="submission" date="2020-07" db="EMBL/GenBank/DDBJ databases">
        <title>Sequencing the genomes of 1000 actinobacteria strains.</title>
        <authorList>
            <person name="Klenk H.-P."/>
        </authorList>
    </citation>
    <scope>NUCLEOTIDE SEQUENCE [LARGE SCALE GENOMIC DNA]</scope>
    <source>
        <strain evidence="3 4">DSM 42178</strain>
    </source>
</reference>
<feature type="region of interest" description="Disordered" evidence="2">
    <location>
        <begin position="111"/>
        <end position="131"/>
    </location>
</feature>
<name>A0A853A9X6_9ACTN</name>
<dbReference type="EMBL" id="JACBZD010000001">
    <property type="protein sequence ID" value="NYI07192.1"/>
    <property type="molecule type" value="Genomic_DNA"/>
</dbReference>
<feature type="region of interest" description="Disordered" evidence="2">
    <location>
        <begin position="342"/>
        <end position="417"/>
    </location>
</feature>
<feature type="compositionally biased region" description="Low complexity" evidence="2">
    <location>
        <begin position="350"/>
        <end position="381"/>
    </location>
</feature>
<proteinExistence type="predicted"/>
<dbReference type="RefSeq" id="WP_179815649.1">
    <property type="nucleotide sequence ID" value="NZ_JACBZD010000001.1"/>
</dbReference>
<accession>A0A853A9X6</accession>
<dbReference type="AlphaFoldDB" id="A0A853A9X6"/>
<evidence type="ECO:0000313" key="4">
    <source>
        <dbReference type="Proteomes" id="UP000567795"/>
    </source>
</evidence>
<feature type="compositionally biased region" description="Low complexity" evidence="2">
    <location>
        <begin position="389"/>
        <end position="413"/>
    </location>
</feature>
<evidence type="ECO:0000313" key="3">
    <source>
        <dbReference type="EMBL" id="NYI07192.1"/>
    </source>
</evidence>
<keyword evidence="1" id="KW-0175">Coiled coil</keyword>
<dbReference type="Proteomes" id="UP000567795">
    <property type="component" value="Unassembled WGS sequence"/>
</dbReference>
<comment type="caution">
    <text evidence="3">The sequence shown here is derived from an EMBL/GenBank/DDBJ whole genome shotgun (WGS) entry which is preliminary data.</text>
</comment>
<keyword evidence="4" id="KW-1185">Reference proteome</keyword>
<organism evidence="3 4">
    <name type="scientific">Allostreptomyces psammosilenae</name>
    <dbReference type="NCBI Taxonomy" id="1892865"/>
    <lineage>
        <taxon>Bacteria</taxon>
        <taxon>Bacillati</taxon>
        <taxon>Actinomycetota</taxon>
        <taxon>Actinomycetes</taxon>
        <taxon>Kitasatosporales</taxon>
        <taxon>Streptomycetaceae</taxon>
        <taxon>Allostreptomyces</taxon>
    </lineage>
</organism>
<sequence>MTLGYRSYFEVVVPDGIDVVSCAAREIRSWLELKGRRRPWDPAPSWLRPGVYALSEHDEYLVADEDDGRGQRRFRFRLDEHGEAGRWRTTVSVLSATAGRRARHHVWVDLDVPDEDDPQRPGAGGGAWGRGRGGGIAVPGVVHRLLDRFEARNGRARLRSEPCLVHGEDPGTSEALRRILADGTRTVGVVVVGPMPSADHTLLAAWRQAAGSLFHHTVGLNAVYLLDEPALESVNAWLGASHRLAPGSARTFEAGVVPGDRDDSRRHRILTPETITRNLRLCGRRFRASPRLTEVLAATARRRILDAGLPRELTRAASLLARREADVALDCALSLHRSVARRETRGGGVVAPRHGGAGARAAGRAAAARAASGHSAYSGPSGYPGRGGHASSAASLVPASTSAPAPARPRAASGTEPAGAWPVALIERSSPTPAPAEAPAPAPASAPAVSGADLELLGAVRRLLGERLGVDSPTAADVEILGQLLQETDRSIDMLKTNAMDLRETIESVEAKRREAHARLESSELEHLVTLDELERSRRQVRYLQAELGRAARAYAEPPAEEFPPPDSFPDLVTILKETDPARRPAVLARVRFTGDEADTLKLEPHDTAGVNVFQTWQILLVLADFAEARAAGQWHGGVHGYLKEPPPGRRTWSPTKHAATESETVRTNSRMRQQRTLRVPTEVDPSGYVFMEAHFKIAQRDTVAPRLHYYDDTARSGRVYVGYIGPHLTNTRS</sequence>